<dbReference type="PANTHER" id="PTHR45348:SF2">
    <property type="entry name" value="ZINC-TYPE ALCOHOL DEHYDROGENASE-LIKE PROTEIN C2E1P3.01"/>
    <property type="match status" value="1"/>
</dbReference>
<accession>A0A1A6A6A3</accession>
<dbReference type="SMART" id="SM00829">
    <property type="entry name" value="PKS_ER"/>
    <property type="match status" value="1"/>
</dbReference>
<organism evidence="3">
    <name type="scientific">Kwoniella dejecticola CBS 10117</name>
    <dbReference type="NCBI Taxonomy" id="1296121"/>
    <lineage>
        <taxon>Eukaryota</taxon>
        <taxon>Fungi</taxon>
        <taxon>Dikarya</taxon>
        <taxon>Basidiomycota</taxon>
        <taxon>Agaricomycotina</taxon>
        <taxon>Tremellomycetes</taxon>
        <taxon>Tremellales</taxon>
        <taxon>Cryptococcaceae</taxon>
        <taxon>Kwoniella</taxon>
    </lineage>
</organism>
<dbReference type="SUPFAM" id="SSF50129">
    <property type="entry name" value="GroES-like"/>
    <property type="match status" value="1"/>
</dbReference>
<dbReference type="CDD" id="cd08249">
    <property type="entry name" value="enoyl_reductase_like"/>
    <property type="match status" value="1"/>
</dbReference>
<dbReference type="VEuPathDB" id="FungiDB:I303_03299"/>
<name>A0A1A6A6A3_9TREE</name>
<feature type="compositionally biased region" description="Basic and acidic residues" evidence="1">
    <location>
        <begin position="395"/>
        <end position="420"/>
    </location>
</feature>
<dbReference type="AlphaFoldDB" id="A0A1A6A6A3"/>
<evidence type="ECO:0000259" key="2">
    <source>
        <dbReference type="SMART" id="SM00829"/>
    </source>
</evidence>
<dbReference type="Pfam" id="PF08240">
    <property type="entry name" value="ADH_N"/>
    <property type="match status" value="1"/>
</dbReference>
<evidence type="ECO:0000313" key="3">
    <source>
        <dbReference type="EMBL" id="OBR85588.1"/>
    </source>
</evidence>
<dbReference type="SUPFAM" id="SSF51735">
    <property type="entry name" value="NAD(P)-binding Rossmann-fold domains"/>
    <property type="match status" value="1"/>
</dbReference>
<dbReference type="STRING" id="1296121.A0A1A6A6A3"/>
<reference evidence="3" key="1">
    <citation type="submission" date="2013-07" db="EMBL/GenBank/DDBJ databases">
        <title>The Genome Sequence of Cryptococcus dejecticola CBS10117.</title>
        <authorList>
            <consortium name="The Broad Institute Genome Sequencing Platform"/>
            <person name="Cuomo C."/>
            <person name="Litvintseva A."/>
            <person name="Chen Y."/>
            <person name="Heitman J."/>
            <person name="Sun S."/>
            <person name="Springer D."/>
            <person name="Dromer F."/>
            <person name="Young S.K."/>
            <person name="Zeng Q."/>
            <person name="Gargeya S."/>
            <person name="Fitzgerald M."/>
            <person name="Abouelleil A."/>
            <person name="Alvarado L."/>
            <person name="Berlin A.M."/>
            <person name="Chapman S.B."/>
            <person name="Dewar J."/>
            <person name="Goldberg J."/>
            <person name="Griggs A."/>
            <person name="Gujja S."/>
            <person name="Hansen M."/>
            <person name="Howarth C."/>
            <person name="Imamovic A."/>
            <person name="Larimer J."/>
            <person name="McCowan C."/>
            <person name="Murphy C."/>
            <person name="Pearson M."/>
            <person name="Priest M."/>
            <person name="Roberts A."/>
            <person name="Saif S."/>
            <person name="Shea T."/>
            <person name="Sykes S."/>
            <person name="Wortman J."/>
            <person name="Nusbaum C."/>
            <person name="Birren B."/>
        </authorList>
    </citation>
    <scope>NUCLEOTIDE SEQUENCE [LARGE SCALE GENOMIC DNA]</scope>
    <source>
        <strain evidence="3">CBS 10117</strain>
    </source>
</reference>
<protein>
    <recommendedName>
        <fullName evidence="2">Enoyl reductase (ER) domain-containing protein</fullName>
    </recommendedName>
</protein>
<evidence type="ECO:0000256" key="1">
    <source>
        <dbReference type="SAM" id="MobiDB-lite"/>
    </source>
</evidence>
<dbReference type="InterPro" id="IPR047122">
    <property type="entry name" value="Trans-enoyl_RdTase-like"/>
</dbReference>
<dbReference type="Gene3D" id="3.90.180.10">
    <property type="entry name" value="Medium-chain alcohol dehydrogenases, catalytic domain"/>
    <property type="match status" value="1"/>
</dbReference>
<sequence length="454" mass="49567">MTTTATIVDEVEKPRPKVHRALLAQIRPTGQSPWHLTHAHSHPPLRPDQVLIKTSYVALNPFDWQGVAFKYGIGEGAKVMGRDGAGKIVGVGEDVKNFKLGDRVWFCANSSASHTGAFQEYSVHFAAEVGHTPDHLSDQEAATLGTGLITAGVALFRTLGIPLEALKGDGRTAREKNAAWMLIWGGAGITGVYLIQLARLLGYRIICSASPVNHEYIRSLGADVVLDRWSDSNELLKQIREVSKDDVSRVRIAVDNVGSTTATLCQEVLRGSRTWREQANFETHNDDTAPGRLVPLAGSPKVAIDETDAVRKVDSLRISFSTTFYGHPDFSRALLERFDDLLKKKKLSPARSQLVPGGLYGIEKGLDDLRHGRVQGGFKLVARLADTPTEINITGKRERAADEGEGEAEHVSDKRVREDQGEASANPIKRVKKSISGKQVESPVESGKHSVIKV</sequence>
<dbReference type="OrthoDB" id="10257049at2759"/>
<dbReference type="InterPro" id="IPR036291">
    <property type="entry name" value="NAD(P)-bd_dom_sf"/>
</dbReference>
<dbReference type="PANTHER" id="PTHR45348">
    <property type="entry name" value="HYPOTHETICAL OXIDOREDUCTASE (EUROFUNG)"/>
    <property type="match status" value="1"/>
</dbReference>
<dbReference type="InterPro" id="IPR013154">
    <property type="entry name" value="ADH-like_N"/>
</dbReference>
<dbReference type="EMBL" id="KI894030">
    <property type="protein sequence ID" value="OBR85588.1"/>
    <property type="molecule type" value="Genomic_DNA"/>
</dbReference>
<feature type="region of interest" description="Disordered" evidence="1">
    <location>
        <begin position="393"/>
        <end position="454"/>
    </location>
</feature>
<dbReference type="Gene3D" id="3.40.50.720">
    <property type="entry name" value="NAD(P)-binding Rossmann-like Domain"/>
    <property type="match status" value="1"/>
</dbReference>
<dbReference type="GO" id="GO:0016651">
    <property type="term" value="F:oxidoreductase activity, acting on NAD(P)H"/>
    <property type="evidence" value="ECO:0007669"/>
    <property type="project" value="InterPro"/>
</dbReference>
<dbReference type="InterPro" id="IPR011032">
    <property type="entry name" value="GroES-like_sf"/>
</dbReference>
<proteinExistence type="predicted"/>
<gene>
    <name evidence="3" type="ORF">I303_03299</name>
</gene>
<dbReference type="InterPro" id="IPR020843">
    <property type="entry name" value="ER"/>
</dbReference>
<feature type="domain" description="Enoyl reductase (ER)" evidence="2">
    <location>
        <begin position="30"/>
        <end position="382"/>
    </location>
</feature>